<proteinExistence type="predicted"/>
<feature type="transmembrane region" description="Helical" evidence="5">
    <location>
        <begin position="268"/>
        <end position="284"/>
    </location>
</feature>
<evidence type="ECO:0000256" key="4">
    <source>
        <dbReference type="ARBA" id="ARBA00023136"/>
    </source>
</evidence>
<sequence length="352" mass="39746">MNVAPPRESGSIPTAAWRHIRALWPRWTWWLPPVPFVLDSIMNASLGALRWDHILILVVVVGLAYGNAFTKKLCVGLYPMGLVALLYDSMRLVQHVGIDASTVHLCDLRALELRWFGLDLAGTRITLHDYFQQHASLGLDVLCAIPYGTFLFYCIAFSGYLFMRDFRAMQRFTWGWLALNVIGFTTYHLYPAAPPWYFHTHGCAVDLFAKASEGPNLARVDALFGMTYFHGLYGRASDVFGAVPSLHVAYPLLVVLEGWSRFRTRGRAFTLGFFLLMCFSAIYLDHHWVIDVMVGLTYAIFTFGLIRVLGRVLRRPGSDDGDGFERLEPASLAGEVRAFGKIQEPEIQETRS</sequence>
<keyword evidence="3 5" id="KW-1133">Transmembrane helix</keyword>
<evidence type="ECO:0000259" key="6">
    <source>
        <dbReference type="Pfam" id="PF14378"/>
    </source>
</evidence>
<dbReference type="PANTHER" id="PTHR31310">
    <property type="match status" value="1"/>
</dbReference>
<evidence type="ECO:0000256" key="1">
    <source>
        <dbReference type="ARBA" id="ARBA00004141"/>
    </source>
</evidence>
<feature type="transmembrane region" description="Helical" evidence="5">
    <location>
        <begin position="174"/>
        <end position="190"/>
    </location>
</feature>
<reference evidence="7 8" key="1">
    <citation type="submission" date="2021-12" db="EMBL/GenBank/DDBJ databases">
        <title>Discovery of the Pendulisporaceae a myxobacterial family with distinct sporulation behavior and unique specialized metabolism.</title>
        <authorList>
            <person name="Garcia R."/>
            <person name="Popoff A."/>
            <person name="Bader C.D."/>
            <person name="Loehr J."/>
            <person name="Walesch S."/>
            <person name="Walt C."/>
            <person name="Boldt J."/>
            <person name="Bunk B."/>
            <person name="Haeckl F.J.F.P.J."/>
            <person name="Gunesch A.P."/>
            <person name="Birkelbach J."/>
            <person name="Nuebel U."/>
            <person name="Pietschmann T."/>
            <person name="Bach T."/>
            <person name="Mueller R."/>
        </authorList>
    </citation>
    <scope>NUCLEOTIDE SEQUENCE [LARGE SCALE GENOMIC DNA]</scope>
    <source>
        <strain evidence="7 8">MSr11954</strain>
    </source>
</reference>
<feature type="transmembrane region" description="Helical" evidence="5">
    <location>
        <begin position="239"/>
        <end position="256"/>
    </location>
</feature>
<dbReference type="InterPro" id="IPR026841">
    <property type="entry name" value="Aur1/Ipt1"/>
</dbReference>
<dbReference type="Pfam" id="PF14378">
    <property type="entry name" value="PAP2_3"/>
    <property type="match status" value="1"/>
</dbReference>
<dbReference type="RefSeq" id="WP_394822566.1">
    <property type="nucleotide sequence ID" value="NZ_CP089984.1"/>
</dbReference>
<keyword evidence="8" id="KW-1185">Reference proteome</keyword>
<feature type="domain" description="Inositolphosphotransferase Aur1/Ipt1" evidence="6">
    <location>
        <begin position="131"/>
        <end position="304"/>
    </location>
</feature>
<dbReference type="Gene3D" id="1.20.144.10">
    <property type="entry name" value="Phosphatidic acid phosphatase type 2/haloperoxidase"/>
    <property type="match status" value="1"/>
</dbReference>
<dbReference type="EMBL" id="CP089984">
    <property type="protein sequence ID" value="WXB12946.1"/>
    <property type="molecule type" value="Genomic_DNA"/>
</dbReference>
<evidence type="ECO:0000313" key="7">
    <source>
        <dbReference type="EMBL" id="WXB12946.1"/>
    </source>
</evidence>
<comment type="subcellular location">
    <subcellularLocation>
        <location evidence="1">Membrane</location>
        <topology evidence="1">Multi-pass membrane protein</topology>
    </subcellularLocation>
</comment>
<evidence type="ECO:0000313" key="8">
    <source>
        <dbReference type="Proteomes" id="UP001370348"/>
    </source>
</evidence>
<feature type="transmembrane region" description="Helical" evidence="5">
    <location>
        <begin position="144"/>
        <end position="162"/>
    </location>
</feature>
<evidence type="ECO:0000256" key="3">
    <source>
        <dbReference type="ARBA" id="ARBA00022989"/>
    </source>
</evidence>
<feature type="transmembrane region" description="Helical" evidence="5">
    <location>
        <begin position="290"/>
        <end position="309"/>
    </location>
</feature>
<organism evidence="7 8">
    <name type="scientific">Pendulispora albinea</name>
    <dbReference type="NCBI Taxonomy" id="2741071"/>
    <lineage>
        <taxon>Bacteria</taxon>
        <taxon>Pseudomonadati</taxon>
        <taxon>Myxococcota</taxon>
        <taxon>Myxococcia</taxon>
        <taxon>Myxococcales</taxon>
        <taxon>Sorangiineae</taxon>
        <taxon>Pendulisporaceae</taxon>
        <taxon>Pendulispora</taxon>
    </lineage>
</organism>
<accession>A0ABZ2LT53</accession>
<dbReference type="Proteomes" id="UP001370348">
    <property type="component" value="Chromosome"/>
</dbReference>
<evidence type="ECO:0000256" key="2">
    <source>
        <dbReference type="ARBA" id="ARBA00022692"/>
    </source>
</evidence>
<name>A0ABZ2LT53_9BACT</name>
<keyword evidence="2 5" id="KW-0812">Transmembrane</keyword>
<dbReference type="CDD" id="cd03386">
    <property type="entry name" value="PAP2_Aur1_like"/>
    <property type="match status" value="1"/>
</dbReference>
<protein>
    <submittedName>
        <fullName evidence="7">Phosphatase PAP2 family protein</fullName>
    </submittedName>
</protein>
<dbReference type="PANTHER" id="PTHR31310:SF7">
    <property type="entry name" value="PA-PHOSPHATASE RELATED-FAMILY PROTEIN DDB_G0268928"/>
    <property type="match status" value="1"/>
</dbReference>
<gene>
    <name evidence="7" type="ORF">LZC94_34490</name>
</gene>
<keyword evidence="4 5" id="KW-0472">Membrane</keyword>
<evidence type="ECO:0000256" key="5">
    <source>
        <dbReference type="SAM" id="Phobius"/>
    </source>
</evidence>
<dbReference type="InterPro" id="IPR052185">
    <property type="entry name" value="IPC_Synthase-Related"/>
</dbReference>
<feature type="transmembrane region" description="Helical" evidence="5">
    <location>
        <begin position="48"/>
        <end position="66"/>
    </location>
</feature>
<feature type="transmembrane region" description="Helical" evidence="5">
    <location>
        <begin position="73"/>
        <end position="90"/>
    </location>
</feature>